<dbReference type="GO" id="GO:0016491">
    <property type="term" value="F:oxidoreductase activity"/>
    <property type="evidence" value="ECO:0007669"/>
    <property type="project" value="UniProtKB-KW"/>
</dbReference>
<evidence type="ECO:0000259" key="4">
    <source>
        <dbReference type="SMART" id="SM00822"/>
    </source>
</evidence>
<dbReference type="PROSITE" id="PS00061">
    <property type="entry name" value="ADH_SHORT"/>
    <property type="match status" value="1"/>
</dbReference>
<reference evidence="5 6" key="1">
    <citation type="submission" date="2017-06" db="EMBL/GenBank/DDBJ databases">
        <title>Evolution towards high GC content and high-temperature stress adaptation in endophytic Pseudomonas oryzihabitans impacted its plant-growth promoting traits.</title>
        <authorList>
            <person name="Nascimento F.X."/>
        </authorList>
    </citation>
    <scope>NUCLEOTIDE SEQUENCE [LARGE SCALE GENOMIC DNA]</scope>
    <source>
        <strain evidence="5 6">MS8</strain>
    </source>
</reference>
<dbReference type="Gene3D" id="3.40.50.720">
    <property type="entry name" value="NAD(P)-binding Rossmann-like Domain"/>
    <property type="match status" value="1"/>
</dbReference>
<dbReference type="FunFam" id="3.40.50.720:FF:000084">
    <property type="entry name" value="Short-chain dehydrogenase reductase"/>
    <property type="match status" value="1"/>
</dbReference>
<dbReference type="InterPro" id="IPR002347">
    <property type="entry name" value="SDR_fam"/>
</dbReference>
<dbReference type="Pfam" id="PF13561">
    <property type="entry name" value="adh_short_C2"/>
    <property type="match status" value="1"/>
</dbReference>
<evidence type="ECO:0000256" key="1">
    <source>
        <dbReference type="ARBA" id="ARBA00006484"/>
    </source>
</evidence>
<dbReference type="EMBL" id="CP022198">
    <property type="protein sequence ID" value="AXA68073.1"/>
    <property type="molecule type" value="Genomic_DNA"/>
</dbReference>
<dbReference type="SMART" id="SM00822">
    <property type="entry name" value="PKS_KR"/>
    <property type="match status" value="1"/>
</dbReference>
<dbReference type="InterPro" id="IPR036291">
    <property type="entry name" value="NAD(P)-bd_dom_sf"/>
</dbReference>
<dbReference type="CDD" id="cd05233">
    <property type="entry name" value="SDR_c"/>
    <property type="match status" value="1"/>
</dbReference>
<evidence type="ECO:0000256" key="2">
    <source>
        <dbReference type="ARBA" id="ARBA00023002"/>
    </source>
</evidence>
<proteinExistence type="inferred from homology"/>
<name>A0A2Z5ACP3_9PSED</name>
<gene>
    <name evidence="5" type="ORF">CE139_20470</name>
</gene>
<evidence type="ECO:0000313" key="5">
    <source>
        <dbReference type="EMBL" id="AXA68073.1"/>
    </source>
</evidence>
<dbReference type="PANTHER" id="PTHR24321:SF8">
    <property type="entry name" value="ESTRADIOL 17-BETA-DEHYDROGENASE 8-RELATED"/>
    <property type="match status" value="1"/>
</dbReference>
<keyword evidence="2" id="KW-0560">Oxidoreductase</keyword>
<dbReference type="RefSeq" id="WP_208692113.1">
    <property type="nucleotide sequence ID" value="NZ_CP022198.1"/>
</dbReference>
<comment type="similarity">
    <text evidence="1">Belongs to the short-chain dehydrogenases/reductases (SDR) family.</text>
</comment>
<dbReference type="AlphaFoldDB" id="A0A2Z5ACP3"/>
<feature type="domain" description="Ketoreductase" evidence="4">
    <location>
        <begin position="4"/>
        <end position="173"/>
    </location>
</feature>
<dbReference type="SUPFAM" id="SSF51735">
    <property type="entry name" value="NAD(P)-binding Rossmann-fold domains"/>
    <property type="match status" value="1"/>
</dbReference>
<dbReference type="InterPro" id="IPR020904">
    <property type="entry name" value="Sc_DH/Rdtase_CS"/>
</dbReference>
<organism evidence="5 6">
    <name type="scientific">Pseudomonas oryzihabitans</name>
    <dbReference type="NCBI Taxonomy" id="47885"/>
    <lineage>
        <taxon>Bacteria</taxon>
        <taxon>Pseudomonadati</taxon>
        <taxon>Pseudomonadota</taxon>
        <taxon>Gammaproteobacteria</taxon>
        <taxon>Pseudomonadales</taxon>
        <taxon>Pseudomonadaceae</taxon>
        <taxon>Pseudomonas</taxon>
    </lineage>
</organism>
<sequence length="246" mass="25907">MREEVALITGGAGGLGLAIADRFRQAGLRVYCADLPGQTMEDSPDFVGCDVTRLDDLHGAVEKVLSQSGRLDICVANAGWVPPWRSTGELQVDEWEETQAINVRGVAFTLAAAAEALKASQGVALLMSSVNGRFAHGQQMAYSASKHAVLGIMRAACRDLGPHGVRVNAIAPGPVATTALRDRVAARTGHDREAERMALQSMADNNALRRLVTATEVAEAAYFLCSSASTGITGIVMPVDAGIESF</sequence>
<accession>A0A2Z5ACP3</accession>
<keyword evidence="3" id="KW-0520">NAD</keyword>
<evidence type="ECO:0000256" key="3">
    <source>
        <dbReference type="ARBA" id="ARBA00023027"/>
    </source>
</evidence>
<protein>
    <recommendedName>
        <fullName evidence="4">Ketoreductase domain-containing protein</fullName>
    </recommendedName>
</protein>
<dbReference type="PRINTS" id="PR00081">
    <property type="entry name" value="GDHRDH"/>
</dbReference>
<dbReference type="Proteomes" id="UP000250579">
    <property type="component" value="Chromosome"/>
</dbReference>
<dbReference type="PRINTS" id="PR00080">
    <property type="entry name" value="SDRFAMILY"/>
</dbReference>
<dbReference type="InterPro" id="IPR057326">
    <property type="entry name" value="KR_dom"/>
</dbReference>
<dbReference type="PANTHER" id="PTHR24321">
    <property type="entry name" value="DEHYDROGENASES, SHORT CHAIN"/>
    <property type="match status" value="1"/>
</dbReference>
<evidence type="ECO:0000313" key="6">
    <source>
        <dbReference type="Proteomes" id="UP000250579"/>
    </source>
</evidence>